<dbReference type="InterPro" id="IPR027417">
    <property type="entry name" value="P-loop_NTPase"/>
</dbReference>
<feature type="coiled-coil region" evidence="4">
    <location>
        <begin position="813"/>
        <end position="872"/>
    </location>
</feature>
<feature type="domain" description="Rad50/SbcC-type AAA" evidence="5">
    <location>
        <begin position="6"/>
        <end position="259"/>
    </location>
</feature>
<comment type="caution">
    <text evidence="6">The sequence shown here is derived from an EMBL/GenBank/DDBJ whole genome shotgun (WGS) entry which is preliminary data.</text>
</comment>
<feature type="coiled-coil region" evidence="4">
    <location>
        <begin position="298"/>
        <end position="463"/>
    </location>
</feature>
<dbReference type="PANTHER" id="PTHR32114">
    <property type="entry name" value="ABC TRANSPORTER ABCH.3"/>
    <property type="match status" value="1"/>
</dbReference>
<keyword evidence="4" id="KW-0175">Coiled coil</keyword>
<evidence type="ECO:0000313" key="6">
    <source>
        <dbReference type="EMBL" id="MFD1223411.1"/>
    </source>
</evidence>
<dbReference type="RefSeq" id="WP_345590446.1">
    <property type="nucleotide sequence ID" value="NZ_BAABJG010000022.1"/>
</dbReference>
<evidence type="ECO:0000313" key="7">
    <source>
        <dbReference type="Proteomes" id="UP001597180"/>
    </source>
</evidence>
<feature type="coiled-coil region" evidence="4">
    <location>
        <begin position="727"/>
        <end position="754"/>
    </location>
</feature>
<evidence type="ECO:0000256" key="4">
    <source>
        <dbReference type="SAM" id="Coils"/>
    </source>
</evidence>
<evidence type="ECO:0000256" key="1">
    <source>
        <dbReference type="ARBA" id="ARBA00006930"/>
    </source>
</evidence>
<feature type="coiled-coil region" evidence="4">
    <location>
        <begin position="217"/>
        <end position="271"/>
    </location>
</feature>
<dbReference type="Pfam" id="PF13558">
    <property type="entry name" value="SbcC_Walker_B"/>
    <property type="match status" value="1"/>
</dbReference>
<evidence type="ECO:0000256" key="3">
    <source>
        <dbReference type="ARBA" id="ARBA00013368"/>
    </source>
</evidence>
<dbReference type="Gene3D" id="3.40.50.300">
    <property type="entry name" value="P-loop containing nucleotide triphosphate hydrolases"/>
    <property type="match status" value="2"/>
</dbReference>
<dbReference type="EMBL" id="JBHTLU010000034">
    <property type="protein sequence ID" value="MFD1223411.1"/>
    <property type="molecule type" value="Genomic_DNA"/>
</dbReference>
<protein>
    <recommendedName>
        <fullName evidence="3">Nuclease SbcCD subunit C</fullName>
    </recommendedName>
</protein>
<comment type="subunit">
    <text evidence="2">Heterodimer of SbcC and SbcD.</text>
</comment>
<proteinExistence type="inferred from homology"/>
<reference evidence="7" key="1">
    <citation type="journal article" date="2019" name="Int. J. Syst. Evol. Microbiol.">
        <title>The Global Catalogue of Microorganisms (GCM) 10K type strain sequencing project: providing services to taxonomists for standard genome sequencing and annotation.</title>
        <authorList>
            <consortium name="The Broad Institute Genomics Platform"/>
            <consortium name="The Broad Institute Genome Sequencing Center for Infectious Disease"/>
            <person name="Wu L."/>
            <person name="Ma J."/>
        </authorList>
    </citation>
    <scope>NUCLEOTIDE SEQUENCE [LARGE SCALE GENOMIC DNA]</scope>
    <source>
        <strain evidence="7">CCUG 53270</strain>
    </source>
</reference>
<sequence length="1152" mass="127490">MRPIYLQMAGLQSYREVQEIDFTALCDAGVFGIFGPTGSGKSTILDAMTLALFGKVERAANGTQGIMNHAEQALSVSFTFELGHASGAQRYRVDRQFKRGGEVSVNNTVSRLIRYQDGETVVLADKAGEVNQQVQDILGLSMQDFTRAVVLPQGKFAEFLALKGSERRQMLQRLFHLEPYGDQLSAKTAARYKETDIAIKEITAEQQGLGDASQPALDAAAAALEAAAQAAQRLREQLAACEARAAEQRRVRELQQELAAVRVQREQHAARAPHVLALQAQLARAAQAELAQPYARQREQALARLARERDAAAAAEAALQSAQAALEQAQAAHAAAREALAAQEAPLLLRLDKLQQAQALAAELEQQREALARLAAQDAQTEAALAEAREQLLREQELRDKAVKRQADLKAELALVEVPSGIRERLQEALQEKRTIEQWRQQLEEQRAERERHEAGLQAIAQEQAELQSKESQWGQDLSAWLQDMSEIYSAVSGHEDSLTGIAEAIPGLIGDFKAAGREAELKAMAAALAAKLESGDPCPVCGSTHHPAPNSLHEHEAETGSDTEAAIARLEHLLLQARQQQLAASQLSLSLNHVVQQWRSMLPQLQVNETLAEAAAAIEAWELRSERERSYTVVDRSAAEQQLKEDFQQAENGLTEANKQYQLLQKRLQELLQLRGSLDRMSGELRSKQQTLHTLAAGVRQKTEKLQQTVSELTDSWKRKFSDIDYEQVEAAAERQRKSLQQAEDIRQRLDKSVGFIDEKLLAISGIQQRMNELDRQSVQWKTEWKSVHQQVEEKAAKLTEWAGSGDIQSQMEAASKQLDGLRLANDRTKLEHESSQLAGQQAAQAYAAACKAVQNAAEQAEQAEEEWKRQGALHSFASPEEVISALISDDNKQAWSAEVEAYSKLEHQLRTQEAQLAGLLAGRSITEEQWAAMESELAECKRLDEAALQAKAKAERDWESIQAKHARWSELESRRLVKQSELTLLSKLQSVLRGNAFVEFLAEEQLMQVSRAASERLGQLTRQKYAIEVDSSGGFIIRDDSNGGVKRPVSTLSGGETFLTSLSLALALSAQIQLKGQYPLEFFFLDEGFGTLDQDLLETVIVALEKLHYDKLTVGVISHVPELRARLPRRLVVQPAEPGGKGSSVYLETL</sequence>
<gene>
    <name evidence="6" type="ORF">ACFQ4B_25140</name>
</gene>
<dbReference type="Proteomes" id="UP001597180">
    <property type="component" value="Unassembled WGS sequence"/>
</dbReference>
<organism evidence="6 7">
    <name type="scientific">Paenibacillus vulneris</name>
    <dbReference type="NCBI Taxonomy" id="1133364"/>
    <lineage>
        <taxon>Bacteria</taxon>
        <taxon>Bacillati</taxon>
        <taxon>Bacillota</taxon>
        <taxon>Bacilli</taxon>
        <taxon>Bacillales</taxon>
        <taxon>Paenibacillaceae</taxon>
        <taxon>Paenibacillus</taxon>
    </lineage>
</organism>
<dbReference type="PANTHER" id="PTHR32114:SF2">
    <property type="entry name" value="ABC TRANSPORTER ABCH.3"/>
    <property type="match status" value="1"/>
</dbReference>
<keyword evidence="7" id="KW-1185">Reference proteome</keyword>
<dbReference type="InterPro" id="IPR038729">
    <property type="entry name" value="Rad50/SbcC_AAA"/>
</dbReference>
<accession>A0ABW3UUA5</accession>
<evidence type="ECO:0000259" key="5">
    <source>
        <dbReference type="Pfam" id="PF13476"/>
    </source>
</evidence>
<evidence type="ECO:0000256" key="2">
    <source>
        <dbReference type="ARBA" id="ARBA00011322"/>
    </source>
</evidence>
<name>A0ABW3UUA5_9BACL</name>
<feature type="coiled-coil region" evidence="4">
    <location>
        <begin position="641"/>
        <end position="675"/>
    </location>
</feature>
<comment type="similarity">
    <text evidence="1">Belongs to the SMC family. SbcC subfamily.</text>
</comment>
<dbReference type="SUPFAM" id="SSF52540">
    <property type="entry name" value="P-loop containing nucleoside triphosphate hydrolases"/>
    <property type="match status" value="1"/>
</dbReference>
<dbReference type="Pfam" id="PF13476">
    <property type="entry name" value="AAA_23"/>
    <property type="match status" value="1"/>
</dbReference>